<dbReference type="PANTHER" id="PTHR12537">
    <property type="entry name" value="RNA BINDING PROTEIN PUMILIO-RELATED"/>
    <property type="match status" value="1"/>
</dbReference>
<feature type="repeat" description="Pumilio" evidence="2">
    <location>
        <begin position="40"/>
        <end position="75"/>
    </location>
</feature>
<proteinExistence type="predicted"/>
<evidence type="ECO:0000256" key="1">
    <source>
        <dbReference type="ARBA" id="ARBA00022737"/>
    </source>
</evidence>
<sequence>QDDRLGLDRITRDTDQQASLFMQQKLKSASQVQKQQIYQAILHQAYALMTNRFGNFLVQRLFELGTPEQIETLADKMRGHIVELTCEPFGCHVVQKALDYIQEESKADFCSELFFCVPQTITHKYACHVWQKVFELRWVHIPPPPVMKYVHAALQGQWAQVALDETGSLVIQNVFENLLEPDKRPVLDEVLQNTLLIAKGQWGNWVIQHILEQAENRSDREAAFDIVIREAVQLSMDQFASKVVEKALRMGGQSFLTKFIQRISDTTHRPRMALIDIASDQYGNYVVQWLINNASEEQKLFICRSIKRHMVSLRGSKYGQRVAFLVEKVLRHQEITTYPA</sequence>
<evidence type="ECO:0000259" key="3">
    <source>
        <dbReference type="PROSITE" id="PS50303"/>
    </source>
</evidence>
<dbReference type="OrthoDB" id="668540at2759"/>
<dbReference type="SMART" id="SM00025">
    <property type="entry name" value="Pumilio"/>
    <property type="match status" value="7"/>
</dbReference>
<dbReference type="GO" id="GO:0005737">
    <property type="term" value="C:cytoplasm"/>
    <property type="evidence" value="ECO:0007669"/>
    <property type="project" value="TreeGrafter"/>
</dbReference>
<gene>
    <name evidence="4" type="ORF">CU098_004346</name>
</gene>
<dbReference type="InterPro" id="IPR033712">
    <property type="entry name" value="Pumilio_RNA-bd"/>
</dbReference>
<dbReference type="Pfam" id="PF00806">
    <property type="entry name" value="PUF"/>
    <property type="match status" value="8"/>
</dbReference>
<feature type="domain" description="PUM-HD" evidence="3">
    <location>
        <begin position="1"/>
        <end position="330"/>
    </location>
</feature>
<dbReference type="STRING" id="4846.A0A367KHY7"/>
<dbReference type="AlphaFoldDB" id="A0A367KHY7"/>
<dbReference type="InterPro" id="IPR033133">
    <property type="entry name" value="PUM-HD"/>
</dbReference>
<feature type="repeat" description="Pumilio" evidence="2">
    <location>
        <begin position="153"/>
        <end position="188"/>
    </location>
</feature>
<feature type="repeat" description="Pumilio" evidence="2">
    <location>
        <begin position="76"/>
        <end position="111"/>
    </location>
</feature>
<feature type="repeat" description="Pumilio" evidence="2">
    <location>
        <begin position="269"/>
        <end position="304"/>
    </location>
</feature>
<dbReference type="GO" id="GO:0010608">
    <property type="term" value="P:post-transcriptional regulation of gene expression"/>
    <property type="evidence" value="ECO:0007669"/>
    <property type="project" value="TreeGrafter"/>
</dbReference>
<evidence type="ECO:0000256" key="2">
    <source>
        <dbReference type="PROSITE-ProRule" id="PRU00317"/>
    </source>
</evidence>
<feature type="repeat" description="Pumilio" evidence="2">
    <location>
        <begin position="225"/>
        <end position="261"/>
    </location>
</feature>
<dbReference type="PANTHER" id="PTHR12537:SF48">
    <property type="entry name" value="MEIOTIC COILED-COIL PROTEIN 2"/>
    <property type="match status" value="1"/>
</dbReference>
<dbReference type="EMBL" id="PJQM01001639">
    <property type="protein sequence ID" value="RCI01845.1"/>
    <property type="molecule type" value="Genomic_DNA"/>
</dbReference>
<dbReference type="InterPro" id="IPR001313">
    <property type="entry name" value="Pumilio_RNA-bd_rpt"/>
</dbReference>
<keyword evidence="5" id="KW-1185">Reference proteome</keyword>
<accession>A0A367KHY7</accession>
<dbReference type="InterPro" id="IPR016024">
    <property type="entry name" value="ARM-type_fold"/>
</dbReference>
<dbReference type="Proteomes" id="UP000253551">
    <property type="component" value="Unassembled WGS sequence"/>
</dbReference>
<organism evidence="4 5">
    <name type="scientific">Rhizopus stolonifer</name>
    <name type="common">Rhizopus nigricans</name>
    <dbReference type="NCBI Taxonomy" id="4846"/>
    <lineage>
        <taxon>Eukaryota</taxon>
        <taxon>Fungi</taxon>
        <taxon>Fungi incertae sedis</taxon>
        <taxon>Mucoromycota</taxon>
        <taxon>Mucoromycotina</taxon>
        <taxon>Mucoromycetes</taxon>
        <taxon>Mucorales</taxon>
        <taxon>Mucorineae</taxon>
        <taxon>Rhizopodaceae</taxon>
        <taxon>Rhizopus</taxon>
    </lineage>
</organism>
<dbReference type="PROSITE" id="PS50302">
    <property type="entry name" value="PUM"/>
    <property type="match status" value="5"/>
</dbReference>
<evidence type="ECO:0000313" key="5">
    <source>
        <dbReference type="Proteomes" id="UP000253551"/>
    </source>
</evidence>
<name>A0A367KHY7_RHIST</name>
<dbReference type="PROSITE" id="PS50303">
    <property type="entry name" value="PUM_HD"/>
    <property type="match status" value="1"/>
</dbReference>
<dbReference type="SUPFAM" id="SSF48371">
    <property type="entry name" value="ARM repeat"/>
    <property type="match status" value="1"/>
</dbReference>
<dbReference type="Gene3D" id="1.25.10.10">
    <property type="entry name" value="Leucine-rich Repeat Variant"/>
    <property type="match status" value="1"/>
</dbReference>
<feature type="non-terminal residue" evidence="4">
    <location>
        <position position="1"/>
    </location>
</feature>
<comment type="caution">
    <text evidence="4">The sequence shown here is derived from an EMBL/GenBank/DDBJ whole genome shotgun (WGS) entry which is preliminary data.</text>
</comment>
<keyword evidence="1" id="KW-0677">Repeat</keyword>
<evidence type="ECO:0000313" key="4">
    <source>
        <dbReference type="EMBL" id="RCI01845.1"/>
    </source>
</evidence>
<protein>
    <recommendedName>
        <fullName evidence="3">PUM-HD domain-containing protein</fullName>
    </recommendedName>
</protein>
<dbReference type="CDD" id="cd07920">
    <property type="entry name" value="Pumilio"/>
    <property type="match status" value="1"/>
</dbReference>
<dbReference type="InterPro" id="IPR011989">
    <property type="entry name" value="ARM-like"/>
</dbReference>
<reference evidence="4 5" key="1">
    <citation type="journal article" date="2018" name="G3 (Bethesda)">
        <title>Phylogenetic and Phylogenomic Definition of Rhizopus Species.</title>
        <authorList>
            <person name="Gryganskyi A.P."/>
            <person name="Golan J."/>
            <person name="Dolatabadi S."/>
            <person name="Mondo S."/>
            <person name="Robb S."/>
            <person name="Idnurm A."/>
            <person name="Muszewska A."/>
            <person name="Steczkiewicz K."/>
            <person name="Masonjones S."/>
            <person name="Liao H.L."/>
            <person name="Gajdeczka M.T."/>
            <person name="Anike F."/>
            <person name="Vuek A."/>
            <person name="Anishchenko I.M."/>
            <person name="Voigt K."/>
            <person name="de Hoog G.S."/>
            <person name="Smith M.E."/>
            <person name="Heitman J."/>
            <person name="Vilgalys R."/>
            <person name="Stajich J.E."/>
        </authorList>
    </citation>
    <scope>NUCLEOTIDE SEQUENCE [LARGE SCALE GENOMIC DNA]</scope>
    <source>
        <strain evidence="4 5">LSU 92-RS-03</strain>
    </source>
</reference>
<dbReference type="GO" id="GO:0003730">
    <property type="term" value="F:mRNA 3'-UTR binding"/>
    <property type="evidence" value="ECO:0007669"/>
    <property type="project" value="TreeGrafter"/>
</dbReference>